<evidence type="ECO:0000313" key="2">
    <source>
        <dbReference type="Proteomes" id="UP001207408"/>
    </source>
</evidence>
<dbReference type="AlphaFoldDB" id="A0AAE3MC77"/>
<gene>
    <name evidence="1" type="ORF">OM074_04475</name>
</gene>
<proteinExistence type="predicted"/>
<name>A0AAE3MC77_9BACT</name>
<evidence type="ECO:0000313" key="1">
    <source>
        <dbReference type="EMBL" id="MCW3804869.1"/>
    </source>
</evidence>
<protein>
    <submittedName>
        <fullName evidence="1">SPOR domain-containing protein</fullName>
    </submittedName>
</protein>
<dbReference type="EMBL" id="JAPDPI010000006">
    <property type="protein sequence ID" value="MCW3804869.1"/>
    <property type="molecule type" value="Genomic_DNA"/>
</dbReference>
<keyword evidence="2" id="KW-1185">Reference proteome</keyword>
<reference evidence="1" key="1">
    <citation type="submission" date="2022-10" db="EMBL/GenBank/DDBJ databases">
        <authorList>
            <person name="Yu W.X."/>
        </authorList>
    </citation>
    <scope>NUCLEOTIDE SEQUENCE</scope>
    <source>
        <strain evidence="1">D04</strain>
    </source>
</reference>
<sequence>MKSGYIVFLAVFALLVSPIYGQNKVDKLGPLRTSKKIVSVFNLSDKPDYAIQIIALKYPAGEPGFFNNVEEAREFDCADGFMRYTVGSYPNKKAAQNELVYYRDLGYTQAFIVNTSKYILKGGKSVSSGINFKPDPNKTYTIQLSAFRFPVYLSHFKGLEEKNIMEFYLDDKIYRYTIGKYKYEEAVAELGQIKAKGFKNAYVRELDSYLPYQIE</sequence>
<comment type="caution">
    <text evidence="1">The sequence shown here is derived from an EMBL/GenBank/DDBJ whole genome shotgun (WGS) entry which is preliminary data.</text>
</comment>
<dbReference type="Proteomes" id="UP001207408">
    <property type="component" value="Unassembled WGS sequence"/>
</dbReference>
<organism evidence="1 2">
    <name type="scientific">Plebeiibacterium marinum</name>
    <dbReference type="NCBI Taxonomy" id="2992111"/>
    <lineage>
        <taxon>Bacteria</taxon>
        <taxon>Pseudomonadati</taxon>
        <taxon>Bacteroidota</taxon>
        <taxon>Bacteroidia</taxon>
        <taxon>Marinilabiliales</taxon>
        <taxon>Marinilabiliaceae</taxon>
        <taxon>Plebeiibacterium</taxon>
    </lineage>
</organism>
<dbReference type="RefSeq" id="WP_301198091.1">
    <property type="nucleotide sequence ID" value="NZ_JAPDPI010000006.1"/>
</dbReference>
<accession>A0AAE3MC77</accession>